<comment type="function">
    <text evidence="6">Repressor of the lactose catabolism operon. Galactose-6-phosphate is the inducer.</text>
</comment>
<dbReference type="SUPFAM" id="SSF46785">
    <property type="entry name" value="Winged helix' DNA-binding domain"/>
    <property type="match status" value="1"/>
</dbReference>
<dbReference type="InterPro" id="IPR050313">
    <property type="entry name" value="Carb_Metab_HTH_regulators"/>
</dbReference>
<dbReference type="Proteomes" id="UP000293638">
    <property type="component" value="Unassembled WGS sequence"/>
</dbReference>
<evidence type="ECO:0000256" key="5">
    <source>
        <dbReference type="ARBA" id="ARBA00023163"/>
    </source>
</evidence>
<dbReference type="AlphaFoldDB" id="A0A4V2F2E4"/>
<evidence type="ECO:0000256" key="1">
    <source>
        <dbReference type="ARBA" id="ARBA00021390"/>
    </source>
</evidence>
<dbReference type="SMART" id="SM00420">
    <property type="entry name" value="HTH_DEOR"/>
    <property type="match status" value="1"/>
</dbReference>
<dbReference type="InterPro" id="IPR018356">
    <property type="entry name" value="Tscrpt_reg_HTH_DeoR_CS"/>
</dbReference>
<dbReference type="PROSITE" id="PS00894">
    <property type="entry name" value="HTH_DEOR_1"/>
    <property type="match status" value="1"/>
</dbReference>
<keyword evidence="3" id="KW-0805">Transcription regulation</keyword>
<feature type="domain" description="HTH deoR-type" evidence="7">
    <location>
        <begin position="3"/>
        <end position="58"/>
    </location>
</feature>
<name>A0A4V2F2E4_9ACTN</name>
<keyword evidence="9" id="KW-1185">Reference proteome</keyword>
<evidence type="ECO:0000259" key="7">
    <source>
        <dbReference type="PROSITE" id="PS51000"/>
    </source>
</evidence>
<dbReference type="InterPro" id="IPR037171">
    <property type="entry name" value="NagB/RpiA_transferase-like"/>
</dbReference>
<evidence type="ECO:0000313" key="8">
    <source>
        <dbReference type="EMBL" id="RZS77536.1"/>
    </source>
</evidence>
<proteinExistence type="predicted"/>
<dbReference type="Pfam" id="PF08220">
    <property type="entry name" value="HTH_DeoR"/>
    <property type="match status" value="1"/>
</dbReference>
<sequence>MLAAERRRAIARAVASRPSVRTEELAAEFGVSGETIRRDLLALDAAGELSRVYGGATPADSVRRRLSEGTFADREHTNVEAKRRIAAAAAGQLEDGLTVSIDVGTTMLELARALPAQWRGRVLTNSLLVAAEVADRPDVELVVSGGAIRAGDLACSGARAAALFSDYYADIAFLASGGIDAKVGLSDYYPAEVDVRKVMLTHSARSVVLADSTKIGVIAPRRVCGLDEIGQLVTDTVLPAAVAAALEPSRVLVAA</sequence>
<dbReference type="GO" id="GO:0003677">
    <property type="term" value="F:DNA binding"/>
    <property type="evidence" value="ECO:0007669"/>
    <property type="project" value="UniProtKB-KW"/>
</dbReference>
<dbReference type="PRINTS" id="PR00037">
    <property type="entry name" value="HTHLACR"/>
</dbReference>
<reference evidence="8 9" key="1">
    <citation type="submission" date="2019-02" db="EMBL/GenBank/DDBJ databases">
        <title>Genomic Encyclopedia of Type Strains, Phase IV (KMG-IV): sequencing the most valuable type-strain genomes for metagenomic binning, comparative biology and taxonomic classification.</title>
        <authorList>
            <person name="Goeker M."/>
        </authorList>
    </citation>
    <scope>NUCLEOTIDE SEQUENCE [LARGE SCALE GENOMIC DNA]</scope>
    <source>
        <strain evidence="8 9">DSM 45622</strain>
    </source>
</reference>
<accession>A0A4V2F2E4</accession>
<dbReference type="InterPro" id="IPR036388">
    <property type="entry name" value="WH-like_DNA-bd_sf"/>
</dbReference>
<gene>
    <name evidence="8" type="ORF">EV189_4016</name>
</gene>
<dbReference type="InterPro" id="IPR014036">
    <property type="entry name" value="DeoR-like_C"/>
</dbReference>
<dbReference type="PANTHER" id="PTHR30363">
    <property type="entry name" value="HTH-TYPE TRANSCRIPTIONAL REGULATOR SRLR-RELATED"/>
    <property type="match status" value="1"/>
</dbReference>
<protein>
    <recommendedName>
        <fullName evidence="1">Lactose phosphotransferase system repressor</fullName>
    </recommendedName>
</protein>
<dbReference type="InterPro" id="IPR001034">
    <property type="entry name" value="DeoR_HTH"/>
</dbReference>
<dbReference type="RefSeq" id="WP_165400409.1">
    <property type="nucleotide sequence ID" value="NZ_SGXD01000010.1"/>
</dbReference>
<dbReference type="Pfam" id="PF00455">
    <property type="entry name" value="DeoRC"/>
    <property type="match status" value="1"/>
</dbReference>
<evidence type="ECO:0000256" key="2">
    <source>
        <dbReference type="ARBA" id="ARBA00022491"/>
    </source>
</evidence>
<evidence type="ECO:0000313" key="9">
    <source>
        <dbReference type="Proteomes" id="UP000293638"/>
    </source>
</evidence>
<comment type="caution">
    <text evidence="8">The sequence shown here is derived from an EMBL/GenBank/DDBJ whole genome shotgun (WGS) entry which is preliminary data.</text>
</comment>
<dbReference type="SUPFAM" id="SSF100950">
    <property type="entry name" value="NagB/RpiA/CoA transferase-like"/>
    <property type="match status" value="1"/>
</dbReference>
<evidence type="ECO:0000256" key="6">
    <source>
        <dbReference type="ARBA" id="ARBA00024937"/>
    </source>
</evidence>
<evidence type="ECO:0000256" key="4">
    <source>
        <dbReference type="ARBA" id="ARBA00023125"/>
    </source>
</evidence>
<dbReference type="Gene3D" id="1.10.10.10">
    <property type="entry name" value="Winged helix-like DNA-binding domain superfamily/Winged helix DNA-binding domain"/>
    <property type="match status" value="1"/>
</dbReference>
<dbReference type="SMART" id="SM01134">
    <property type="entry name" value="DeoRC"/>
    <property type="match status" value="1"/>
</dbReference>
<keyword evidence="2" id="KW-0678">Repressor</keyword>
<dbReference type="EMBL" id="SGXD01000010">
    <property type="protein sequence ID" value="RZS77536.1"/>
    <property type="molecule type" value="Genomic_DNA"/>
</dbReference>
<keyword evidence="4" id="KW-0238">DNA-binding</keyword>
<dbReference type="PROSITE" id="PS51000">
    <property type="entry name" value="HTH_DEOR_2"/>
    <property type="match status" value="1"/>
</dbReference>
<dbReference type="PANTHER" id="PTHR30363:SF4">
    <property type="entry name" value="GLYCEROL-3-PHOSPHATE REGULON REPRESSOR"/>
    <property type="match status" value="1"/>
</dbReference>
<organism evidence="8 9">
    <name type="scientific">Motilibacter rhizosphaerae</name>
    <dbReference type="NCBI Taxonomy" id="598652"/>
    <lineage>
        <taxon>Bacteria</taxon>
        <taxon>Bacillati</taxon>
        <taxon>Actinomycetota</taxon>
        <taxon>Actinomycetes</taxon>
        <taxon>Motilibacterales</taxon>
        <taxon>Motilibacteraceae</taxon>
        <taxon>Motilibacter</taxon>
    </lineage>
</organism>
<evidence type="ECO:0000256" key="3">
    <source>
        <dbReference type="ARBA" id="ARBA00023015"/>
    </source>
</evidence>
<dbReference type="GO" id="GO:0003700">
    <property type="term" value="F:DNA-binding transcription factor activity"/>
    <property type="evidence" value="ECO:0007669"/>
    <property type="project" value="InterPro"/>
</dbReference>
<keyword evidence="5" id="KW-0804">Transcription</keyword>
<dbReference type="InterPro" id="IPR036390">
    <property type="entry name" value="WH_DNA-bd_sf"/>
</dbReference>
<dbReference type="Gene3D" id="3.40.50.1360">
    <property type="match status" value="1"/>
</dbReference>